<evidence type="ECO:0000313" key="4">
    <source>
        <dbReference type="EMBL" id="MBB2958117.1"/>
    </source>
</evidence>
<dbReference type="Pfam" id="PF17132">
    <property type="entry name" value="Glyco_hydro_106"/>
    <property type="match status" value="1"/>
</dbReference>
<evidence type="ECO:0000313" key="5">
    <source>
        <dbReference type="Proteomes" id="UP000545286"/>
    </source>
</evidence>
<keyword evidence="2" id="KW-1133">Transmembrane helix</keyword>
<proteinExistence type="predicted"/>
<dbReference type="PANTHER" id="PTHR36848:SF2">
    <property type="entry name" value="SECRETED PROTEIN"/>
    <property type="match status" value="1"/>
</dbReference>
<evidence type="ECO:0000256" key="1">
    <source>
        <dbReference type="SAM" id="MobiDB-lite"/>
    </source>
</evidence>
<feature type="region of interest" description="Disordered" evidence="1">
    <location>
        <begin position="1075"/>
        <end position="1126"/>
    </location>
</feature>
<gene>
    <name evidence="4" type="ORF">FHX72_002262</name>
</gene>
<dbReference type="RefSeq" id="WP_183625038.1">
    <property type="nucleotide sequence ID" value="NZ_JACHWJ010000003.1"/>
</dbReference>
<sequence>MNDPRKRGRRALAVGAALSVACTLAVAGPAVGDEFSTTTSAIDPTQFAEPGVDFRPGVRWWWPGNAASQEDLLAQVDYLHENGFGAVEIVAFSKGFLTEEGIAGSGGNGGSIYDAAPGYDTEAILGYESPEYFAKLDAVIARANELGITVDLNIGSGYLASDDSIDLEDSQNTMALGRATVRVDAAGALTLVSGDVSVPTGTGKLSLGIPQAEVSPFFASEKFGFDFGEWDPENVHLNSVMLAPITGQGADLTTANQTLTSDFSSVKTYEQQSVLDLDAAQLSYPSDGATSFAVDTSTLTEGDYEIVALYSATTGSYGFNSIIENTTTDKRNSVVDHLNPVAITKLVNGWLGEAALNDIVESRDVRAAFNDSYEFYTDRHYNDLIQAAAESQELLGYDITPYLPSLYSIYQDSFLIDGTPTVKPEYAALGLQTPEVSRFGGGSGVPLLATNLSEEESQRIVHDYGVLLNDSFLQGLEAFSTTLGEYGIDYRQQAYNPPIDTLKSSQYVDIPETEGLDEYSLKRVASGAHLYGKNLVTSEVFTLGSVPFQITPEFMKQGYDLMATSGVNNFFYHGLSATYSGNDDPAFTSDDNLFAEEGWRAWPTIGVEMADTAGIADYYASMNSYASRANYVMQSGTNSSDVAIYMPLFGALASGGGFGGGSTPLASVTTAQANGWAWDAINDDTIQTGLSWDGSHLVANGGNASFDAMLVESGTVPLETMQALQKLKDAGAPIVFVDTAPATQPGYAGGEYAALDAQVSGIAAAMVGAIEAAAVPAALATSVNAPISYEENADIRFGRRTLPTGGELAYVRNTSVEAATGVNLTVGDGLETCWWLDPETGEIFDAEVDGNVVSATLDASGAVVLLCEPAGTGIADAAVSDGTPSSIDTTERGVAHELGAFSLEVTADNIGTNAPGETSTSDYTGDVLGDWSADGFLGNELRYVTDSGTYRTSVEVPDAADLLKDCAVLDLGIVNNAATVRVNPGTEHEFETQLYAAPYEVDIAPALVNGSNVIEIDVQPVQSNRREGLKELYNSDPVANVKYQAYNSVHGGSGLIPAGLVGPVTLNSAVESIAEPEPTGTAEPTPQPTSTDGTGTTAPTSTPGNGGDGGSGNGSGGSDAGGQDGDLATTGVDGSLAGFLSLLGVVLAGTGAAFLIKKRRGRVTSE</sequence>
<feature type="compositionally biased region" description="Low complexity" evidence="1">
    <location>
        <begin position="1075"/>
        <end position="1103"/>
    </location>
</feature>
<comment type="caution">
    <text evidence="4">The sequence shown here is derived from an EMBL/GenBank/DDBJ whole genome shotgun (WGS) entry which is preliminary data.</text>
</comment>
<feature type="transmembrane region" description="Helical" evidence="2">
    <location>
        <begin position="1136"/>
        <end position="1156"/>
    </location>
</feature>
<dbReference type="AlphaFoldDB" id="A0A7W4UP88"/>
<protein>
    <recommendedName>
        <fullName evidence="6">LPXTG-motif cell wall anchor domain-containing protein</fullName>
    </recommendedName>
</protein>
<evidence type="ECO:0000256" key="3">
    <source>
        <dbReference type="SAM" id="SignalP"/>
    </source>
</evidence>
<evidence type="ECO:0008006" key="6">
    <source>
        <dbReference type="Google" id="ProtNLM"/>
    </source>
</evidence>
<keyword evidence="5" id="KW-1185">Reference proteome</keyword>
<reference evidence="4 5" key="1">
    <citation type="submission" date="2020-08" db="EMBL/GenBank/DDBJ databases">
        <title>Sequencing the genomes of 1000 actinobacteria strains.</title>
        <authorList>
            <person name="Klenk H.-P."/>
        </authorList>
    </citation>
    <scope>NUCLEOTIDE SEQUENCE [LARGE SCALE GENOMIC DNA]</scope>
    <source>
        <strain evidence="4 5">DSM 20419</strain>
    </source>
</reference>
<feature type="chain" id="PRO_5039181326" description="LPXTG-motif cell wall anchor domain-containing protein" evidence="3">
    <location>
        <begin position="28"/>
        <end position="1166"/>
    </location>
</feature>
<dbReference type="InterPro" id="IPR008979">
    <property type="entry name" value="Galactose-bd-like_sf"/>
</dbReference>
<keyword evidence="2" id="KW-0812">Transmembrane</keyword>
<dbReference type="PROSITE" id="PS51257">
    <property type="entry name" value="PROKAR_LIPOPROTEIN"/>
    <property type="match status" value="1"/>
</dbReference>
<keyword evidence="3" id="KW-0732">Signal</keyword>
<dbReference type="Gene3D" id="3.20.20.80">
    <property type="entry name" value="Glycosidases"/>
    <property type="match status" value="1"/>
</dbReference>
<dbReference type="Gene3D" id="2.60.120.260">
    <property type="entry name" value="Galactose-binding domain-like"/>
    <property type="match status" value="1"/>
</dbReference>
<organism evidence="4 5">
    <name type="scientific">Pseudoclavibacter helvolus</name>
    <dbReference type="NCBI Taxonomy" id="255205"/>
    <lineage>
        <taxon>Bacteria</taxon>
        <taxon>Bacillati</taxon>
        <taxon>Actinomycetota</taxon>
        <taxon>Actinomycetes</taxon>
        <taxon>Micrococcales</taxon>
        <taxon>Microbacteriaceae</taxon>
        <taxon>Pseudoclavibacter</taxon>
    </lineage>
</organism>
<dbReference type="Proteomes" id="UP000545286">
    <property type="component" value="Unassembled WGS sequence"/>
</dbReference>
<name>A0A7W4UP88_9MICO</name>
<dbReference type="InterPro" id="IPR053161">
    <property type="entry name" value="Ulvan_degrading_GH"/>
</dbReference>
<dbReference type="PANTHER" id="PTHR36848">
    <property type="entry name" value="DNA-BINDING PROTEIN (PUTATIVE SECRETED PROTEIN)-RELATED"/>
    <property type="match status" value="1"/>
</dbReference>
<feature type="signal peptide" evidence="3">
    <location>
        <begin position="1"/>
        <end position="27"/>
    </location>
</feature>
<keyword evidence="2" id="KW-0472">Membrane</keyword>
<dbReference type="EMBL" id="JACHWJ010000003">
    <property type="protein sequence ID" value="MBB2958117.1"/>
    <property type="molecule type" value="Genomic_DNA"/>
</dbReference>
<accession>A0A7W4UP88</accession>
<evidence type="ECO:0000256" key="2">
    <source>
        <dbReference type="SAM" id="Phobius"/>
    </source>
</evidence>
<feature type="compositionally biased region" description="Gly residues" evidence="1">
    <location>
        <begin position="1104"/>
        <end position="1124"/>
    </location>
</feature>
<dbReference type="SUPFAM" id="SSF49785">
    <property type="entry name" value="Galactose-binding domain-like"/>
    <property type="match status" value="1"/>
</dbReference>